<reference evidence="1 2" key="1">
    <citation type="submission" date="2019-08" db="EMBL/GenBank/DDBJ databases">
        <title>In-depth cultivation of the pig gut microbiome towards novel bacterial diversity and tailored functional studies.</title>
        <authorList>
            <person name="Wylensek D."/>
            <person name="Hitch T.C.A."/>
            <person name="Clavel T."/>
        </authorList>
    </citation>
    <scope>NUCLEOTIDE SEQUENCE [LARGE SCALE GENOMIC DNA]</scope>
    <source>
        <strain evidence="1 2">NM-380-WT-3C1</strain>
    </source>
</reference>
<dbReference type="AlphaFoldDB" id="A0A7X2PBC0"/>
<keyword evidence="2" id="KW-1185">Reference proteome</keyword>
<dbReference type="Proteomes" id="UP000460549">
    <property type="component" value="Unassembled WGS sequence"/>
</dbReference>
<dbReference type="Pfam" id="PF12953">
    <property type="entry name" value="DUF3842"/>
    <property type="match status" value="1"/>
</dbReference>
<proteinExistence type="predicted"/>
<comment type="caution">
    <text evidence="1">The sequence shown here is derived from an EMBL/GenBank/DDBJ whole genome shotgun (WGS) entry which is preliminary data.</text>
</comment>
<evidence type="ECO:0000313" key="1">
    <source>
        <dbReference type="EMBL" id="MSU05731.1"/>
    </source>
</evidence>
<evidence type="ECO:0000313" key="2">
    <source>
        <dbReference type="Proteomes" id="UP000460549"/>
    </source>
</evidence>
<dbReference type="RefSeq" id="WP_154424628.1">
    <property type="nucleotide sequence ID" value="NZ_VUNN01000003.1"/>
</dbReference>
<name>A0A7X2PBC0_9SPIO</name>
<organism evidence="1 2">
    <name type="scientific">Bullifex porci</name>
    <dbReference type="NCBI Taxonomy" id="2606638"/>
    <lineage>
        <taxon>Bacteria</taxon>
        <taxon>Pseudomonadati</taxon>
        <taxon>Spirochaetota</taxon>
        <taxon>Spirochaetia</taxon>
        <taxon>Spirochaetales</taxon>
        <taxon>Spirochaetaceae</taxon>
        <taxon>Bullifex</taxon>
    </lineage>
</organism>
<dbReference type="EMBL" id="VUNN01000003">
    <property type="protein sequence ID" value="MSU05731.1"/>
    <property type="molecule type" value="Genomic_DNA"/>
</dbReference>
<gene>
    <name evidence="1" type="ORF">FYJ80_02915</name>
</gene>
<dbReference type="InterPro" id="IPR024208">
    <property type="entry name" value="DUF3842"/>
</dbReference>
<protein>
    <submittedName>
        <fullName evidence="1">DUF3842 family protein</fullName>
    </submittedName>
</protein>
<accession>A0A7X2PBC0</accession>
<sequence>MKVVVIDGQGGGLGKQVISALKGKYNDAISVVAIGTNAVATQAMLKAGADISATGENPLKVNVKDADVIIGPVGIVVANSLFGEVTPKMAKAVGKSRAKRLLIPVNLCSNIVIGVNNTSIATMVNGVLFEMDKLMQLPHLQEG</sequence>